<keyword evidence="3" id="KW-0436">Ligase</keyword>
<proteinExistence type="predicted"/>
<keyword evidence="5" id="KW-0547">Nucleotide-binding</keyword>
<comment type="catalytic activity">
    <reaction evidence="7">
        <text>L-cysteine + L-glutamate + ATP = gamma-L-glutamyl-L-cysteine + ADP + phosphate + H(+)</text>
        <dbReference type="Rhea" id="RHEA:13285"/>
        <dbReference type="ChEBI" id="CHEBI:15378"/>
        <dbReference type="ChEBI" id="CHEBI:29985"/>
        <dbReference type="ChEBI" id="CHEBI:30616"/>
        <dbReference type="ChEBI" id="CHEBI:35235"/>
        <dbReference type="ChEBI" id="CHEBI:43474"/>
        <dbReference type="ChEBI" id="CHEBI:58173"/>
        <dbReference type="ChEBI" id="CHEBI:456216"/>
        <dbReference type="EC" id="6.3.2.2"/>
    </reaction>
</comment>
<sequence length="242" mass="27496">MSRGFQNRIRKLSQGSRAADLRGGFHGIEKESLRVNPDGSIATTAHPQALGSALTNRYITTDYSEALLEFVTPPEDSAWGALQFLCDIHQFVHEAIGDELLWAFSMPCNLPKESEIPLARYGDSNIGQMKTVYRRGLGYRYGRYMQVIAGLHFNYSFPDSFWETYSDMEKWTGNFGQLKSNAYFGLVRNVRRLDWLLLYLFGASPIVCKSFIAGKQVDLEELDSNTYFGRYATSLRMSDLGY</sequence>
<dbReference type="EC" id="6.3.2.2" evidence="2"/>
<dbReference type="InterPro" id="IPR007370">
    <property type="entry name" value="Glu_cys_ligase"/>
</dbReference>
<name>A0A382IBT8_9ZZZZ</name>
<accession>A0A382IBT8</accession>
<dbReference type="InterPro" id="IPR006334">
    <property type="entry name" value="Glut_cys_ligase"/>
</dbReference>
<dbReference type="EMBL" id="UINC01066233">
    <property type="protein sequence ID" value="SVB96719.1"/>
    <property type="molecule type" value="Genomic_DNA"/>
</dbReference>
<dbReference type="GO" id="GO:0005829">
    <property type="term" value="C:cytosol"/>
    <property type="evidence" value="ECO:0007669"/>
    <property type="project" value="TreeGrafter"/>
</dbReference>
<dbReference type="InterPro" id="IPR014746">
    <property type="entry name" value="Gln_synth/guanido_kin_cat_dom"/>
</dbReference>
<dbReference type="SUPFAM" id="SSF55931">
    <property type="entry name" value="Glutamine synthetase/guanido kinase"/>
    <property type="match status" value="1"/>
</dbReference>
<protein>
    <recommendedName>
        <fullName evidence="2">glutamate--cysteine ligase</fullName>
        <ecNumber evidence="2">6.3.2.2</ecNumber>
    </recommendedName>
</protein>
<evidence type="ECO:0000256" key="5">
    <source>
        <dbReference type="ARBA" id="ARBA00022741"/>
    </source>
</evidence>
<keyword evidence="4" id="KW-0317">Glutathione biosynthesis</keyword>
<dbReference type="Pfam" id="PF04262">
    <property type="entry name" value="Glu_cys_ligase"/>
    <property type="match status" value="1"/>
</dbReference>
<evidence type="ECO:0000256" key="2">
    <source>
        <dbReference type="ARBA" id="ARBA00012220"/>
    </source>
</evidence>
<dbReference type="AlphaFoldDB" id="A0A382IBT8"/>
<dbReference type="PANTHER" id="PTHR38761:SF1">
    <property type="entry name" value="GLUTAMATE--CYSTEINE LIGASE"/>
    <property type="match status" value="1"/>
</dbReference>
<dbReference type="GO" id="GO:0046872">
    <property type="term" value="F:metal ion binding"/>
    <property type="evidence" value="ECO:0007669"/>
    <property type="project" value="TreeGrafter"/>
</dbReference>
<evidence type="ECO:0000313" key="9">
    <source>
        <dbReference type="EMBL" id="SVB96719.1"/>
    </source>
</evidence>
<feature type="non-terminal residue" evidence="9">
    <location>
        <position position="242"/>
    </location>
</feature>
<dbReference type="Gene3D" id="3.30.590.20">
    <property type="match status" value="1"/>
</dbReference>
<keyword evidence="6" id="KW-0067">ATP-binding</keyword>
<dbReference type="PANTHER" id="PTHR38761">
    <property type="entry name" value="GLUTAMATE--CYSTEINE LIGASE"/>
    <property type="match status" value="1"/>
</dbReference>
<organism evidence="9">
    <name type="scientific">marine metagenome</name>
    <dbReference type="NCBI Taxonomy" id="408172"/>
    <lineage>
        <taxon>unclassified sequences</taxon>
        <taxon>metagenomes</taxon>
        <taxon>ecological metagenomes</taxon>
    </lineage>
</organism>
<evidence type="ECO:0000256" key="3">
    <source>
        <dbReference type="ARBA" id="ARBA00022598"/>
    </source>
</evidence>
<comment type="pathway">
    <text evidence="1">Sulfur metabolism; glutathione biosynthesis; glutathione from L-cysteine and L-glutamate: step 1/2.</text>
</comment>
<reference evidence="9" key="1">
    <citation type="submission" date="2018-05" db="EMBL/GenBank/DDBJ databases">
        <authorList>
            <person name="Lanie J.A."/>
            <person name="Ng W.-L."/>
            <person name="Kazmierczak K.M."/>
            <person name="Andrzejewski T.M."/>
            <person name="Davidsen T.M."/>
            <person name="Wayne K.J."/>
            <person name="Tettelin H."/>
            <person name="Glass J.I."/>
            <person name="Rusch D."/>
            <person name="Podicherti R."/>
            <person name="Tsui H.-C.T."/>
            <person name="Winkler M.E."/>
        </authorList>
    </citation>
    <scope>NUCLEOTIDE SEQUENCE</scope>
</reference>
<evidence type="ECO:0000256" key="6">
    <source>
        <dbReference type="ARBA" id="ARBA00022840"/>
    </source>
</evidence>
<evidence type="ECO:0000256" key="1">
    <source>
        <dbReference type="ARBA" id="ARBA00005006"/>
    </source>
</evidence>
<feature type="domain" description="Glutamate--cysteine ligase" evidence="8">
    <location>
        <begin position="10"/>
        <end position="242"/>
    </location>
</feature>
<evidence type="ECO:0000256" key="4">
    <source>
        <dbReference type="ARBA" id="ARBA00022684"/>
    </source>
</evidence>
<evidence type="ECO:0000259" key="8">
    <source>
        <dbReference type="Pfam" id="PF04262"/>
    </source>
</evidence>
<dbReference type="GO" id="GO:0004357">
    <property type="term" value="F:glutamate-cysteine ligase activity"/>
    <property type="evidence" value="ECO:0007669"/>
    <property type="project" value="UniProtKB-EC"/>
</dbReference>
<evidence type="ECO:0000256" key="7">
    <source>
        <dbReference type="ARBA" id="ARBA00048819"/>
    </source>
</evidence>
<gene>
    <name evidence="9" type="ORF">METZ01_LOCUS249573</name>
</gene>
<dbReference type="GO" id="GO:0005524">
    <property type="term" value="F:ATP binding"/>
    <property type="evidence" value="ECO:0007669"/>
    <property type="project" value="UniProtKB-KW"/>
</dbReference>
<dbReference type="GO" id="GO:0006750">
    <property type="term" value="P:glutathione biosynthetic process"/>
    <property type="evidence" value="ECO:0007669"/>
    <property type="project" value="UniProtKB-KW"/>
</dbReference>